<reference evidence="1 2" key="1">
    <citation type="submission" date="2019-10" db="EMBL/GenBank/DDBJ databases">
        <title>Genome sequencing of Lactobacillus manihotivorans.</title>
        <authorList>
            <person name="Kim K."/>
        </authorList>
    </citation>
    <scope>NUCLEOTIDE SEQUENCE [LARGE SCALE GENOMIC DNA]</scope>
    <source>
        <strain evidence="1 2">LM010</strain>
    </source>
</reference>
<organism evidence="1 2">
    <name type="scientific">Lacticaseibacillus manihotivorans</name>
    <dbReference type="NCBI Taxonomy" id="88233"/>
    <lineage>
        <taxon>Bacteria</taxon>
        <taxon>Bacillati</taxon>
        <taxon>Bacillota</taxon>
        <taxon>Bacilli</taxon>
        <taxon>Lactobacillales</taxon>
        <taxon>Lactobacillaceae</taxon>
        <taxon>Lacticaseibacillus</taxon>
    </lineage>
</organism>
<proteinExistence type="predicted"/>
<accession>A0A5P8JNK2</accession>
<evidence type="ECO:0000313" key="2">
    <source>
        <dbReference type="Proteomes" id="UP000388452"/>
    </source>
</evidence>
<dbReference type="Proteomes" id="UP000388452">
    <property type="component" value="Chromosome"/>
</dbReference>
<sequence length="155" mass="17572">MEIFKGLYSTGTLDFIEVIGVLTREKPMQMWETSVVIQNNSVVLQNLLWQYTFEATRGDPIVVSVDAPQVRQKGLRAYFRRNPNVDEVTLITGHAPRMGDELQSVFVVGHHIEALQHMVRGVFDQADVDEDAEVVAEAKIVETEGLEDPEDTEEW</sequence>
<gene>
    <name evidence="1" type="ORF">LM010_05000</name>
</gene>
<dbReference type="RefSeq" id="WP_054716781.1">
    <property type="nucleotide sequence ID" value="NZ_CP045068.1"/>
</dbReference>
<protein>
    <submittedName>
        <fullName evidence="1">Uncharacterized protein</fullName>
    </submittedName>
</protein>
<evidence type="ECO:0000313" key="1">
    <source>
        <dbReference type="EMBL" id="QFQ90815.1"/>
    </source>
</evidence>
<dbReference type="EMBL" id="CP045068">
    <property type="protein sequence ID" value="QFQ90815.1"/>
    <property type="molecule type" value="Genomic_DNA"/>
</dbReference>
<dbReference type="AlphaFoldDB" id="A0A5P8JNK2"/>
<name>A0A5P8JNK2_9LACO</name>